<protein>
    <submittedName>
        <fullName evidence="1">Uncharacterized protein</fullName>
    </submittedName>
</protein>
<evidence type="ECO:0000313" key="2">
    <source>
        <dbReference type="Proteomes" id="UP001155110"/>
    </source>
</evidence>
<sequence>MDVETFVSSLLDALADRPFVQSVDVETEAFVVRGRVLRERDRFLQERRDRHNGVCSD</sequence>
<dbReference type="EMBL" id="JANTZM010000024">
    <property type="protein sequence ID" value="MCS4159329.1"/>
    <property type="molecule type" value="Genomic_DNA"/>
</dbReference>
<name>A0AAW5PBS6_9BACT</name>
<reference evidence="1" key="1">
    <citation type="submission" date="2022-08" db="EMBL/GenBank/DDBJ databases">
        <title>Genomic Encyclopedia of Type Strains, Phase V (KMG-V): Genome sequencing to study the core and pangenomes of soil and plant-associated prokaryotes.</title>
        <authorList>
            <person name="Whitman W."/>
        </authorList>
    </citation>
    <scope>NUCLEOTIDE SEQUENCE</scope>
    <source>
        <strain evidence="1">SP3002</strain>
    </source>
</reference>
<evidence type="ECO:0000313" key="1">
    <source>
        <dbReference type="EMBL" id="MCS4159329.1"/>
    </source>
</evidence>
<comment type="caution">
    <text evidence="1">The sequence shown here is derived from an EMBL/GenBank/DDBJ whole genome shotgun (WGS) entry which is preliminary data.</text>
</comment>
<dbReference type="AlphaFoldDB" id="A0AAW5PBS6"/>
<accession>A0AAW5PBS6</accession>
<gene>
    <name evidence="1" type="ORF">GGP99_003320</name>
</gene>
<organism evidence="1 2">
    <name type="scientific">Salinibacter ruber</name>
    <dbReference type="NCBI Taxonomy" id="146919"/>
    <lineage>
        <taxon>Bacteria</taxon>
        <taxon>Pseudomonadati</taxon>
        <taxon>Rhodothermota</taxon>
        <taxon>Rhodothermia</taxon>
        <taxon>Rhodothermales</taxon>
        <taxon>Salinibacteraceae</taxon>
        <taxon>Salinibacter</taxon>
    </lineage>
</organism>
<dbReference type="Proteomes" id="UP001155110">
    <property type="component" value="Unassembled WGS sequence"/>
</dbReference>
<proteinExistence type="predicted"/>